<dbReference type="PANTHER" id="PTHR48154:SF1">
    <property type="entry name" value="PROTEIN, PUTATIVE-RELATED"/>
    <property type="match status" value="1"/>
</dbReference>
<dbReference type="Pfam" id="PF24924">
    <property type="entry name" value="DUF7745"/>
    <property type="match status" value="1"/>
</dbReference>
<feature type="non-terminal residue" evidence="2">
    <location>
        <position position="1"/>
    </location>
</feature>
<comment type="caution">
    <text evidence="2">The sequence shown here is derived from an EMBL/GenBank/DDBJ whole genome shotgun (WGS) entry which is preliminary data.</text>
</comment>
<evidence type="ECO:0000313" key="2">
    <source>
        <dbReference type="EMBL" id="RDY10164.1"/>
    </source>
</evidence>
<sequence>METKVLSHPEGSYTLLHPTPIWPHPLDNPLKCFMLICIFFSNISNVHALDTPRTQHFEMLEHLGGSSPLDIACLWMLLLENEAFDRGISSLREAQLEVDVQTGALATLAQFYDPSLRWYLFEKGRPYQYVGHYPSLLTIATSLKIDKARKRQNGGVDGFTKNYLEEHAQHLVKDDKWVDFMDILALTIYGIVLLQNIGDFVDFASIDVFLAYKHRKENPILAVLANIYHTLTLRHEKKGGTILCCLLALYT</sequence>
<gene>
    <name evidence="2" type="ORF">CR513_05354</name>
</gene>
<organism evidence="2 3">
    <name type="scientific">Mucuna pruriens</name>
    <name type="common">Velvet bean</name>
    <name type="synonym">Dolichos pruriens</name>
    <dbReference type="NCBI Taxonomy" id="157652"/>
    <lineage>
        <taxon>Eukaryota</taxon>
        <taxon>Viridiplantae</taxon>
        <taxon>Streptophyta</taxon>
        <taxon>Embryophyta</taxon>
        <taxon>Tracheophyta</taxon>
        <taxon>Spermatophyta</taxon>
        <taxon>Magnoliopsida</taxon>
        <taxon>eudicotyledons</taxon>
        <taxon>Gunneridae</taxon>
        <taxon>Pentapetalae</taxon>
        <taxon>rosids</taxon>
        <taxon>fabids</taxon>
        <taxon>Fabales</taxon>
        <taxon>Fabaceae</taxon>
        <taxon>Papilionoideae</taxon>
        <taxon>50 kb inversion clade</taxon>
        <taxon>NPAAA clade</taxon>
        <taxon>indigoferoid/millettioid clade</taxon>
        <taxon>Phaseoleae</taxon>
        <taxon>Mucuna</taxon>
    </lineage>
</organism>
<keyword evidence="3" id="KW-1185">Reference proteome</keyword>
<name>A0A371I5C4_MUCPR</name>
<protein>
    <recommendedName>
        <fullName evidence="1">DUF7745 domain-containing protein</fullName>
    </recommendedName>
</protein>
<reference evidence="2" key="1">
    <citation type="submission" date="2018-05" db="EMBL/GenBank/DDBJ databases">
        <title>Draft genome of Mucuna pruriens seed.</title>
        <authorList>
            <person name="Nnadi N.E."/>
            <person name="Vos R."/>
            <person name="Hasami M.H."/>
            <person name="Devisetty U.K."/>
            <person name="Aguiy J.C."/>
        </authorList>
    </citation>
    <scope>NUCLEOTIDE SEQUENCE [LARGE SCALE GENOMIC DNA]</scope>
    <source>
        <strain evidence="2">JCA_2017</strain>
    </source>
</reference>
<proteinExistence type="predicted"/>
<dbReference type="Proteomes" id="UP000257109">
    <property type="component" value="Unassembled WGS sequence"/>
</dbReference>
<dbReference type="InterPro" id="IPR056647">
    <property type="entry name" value="DUF7745"/>
</dbReference>
<dbReference type="PANTHER" id="PTHR48154">
    <property type="entry name" value="PROTEIN, PUTATIVE-RELATED"/>
    <property type="match status" value="1"/>
</dbReference>
<accession>A0A371I5C4</accession>
<evidence type="ECO:0000259" key="1">
    <source>
        <dbReference type="Pfam" id="PF24924"/>
    </source>
</evidence>
<feature type="domain" description="DUF7745" evidence="1">
    <location>
        <begin position="122"/>
        <end position="251"/>
    </location>
</feature>
<dbReference type="EMBL" id="QJKJ01000898">
    <property type="protein sequence ID" value="RDY10164.1"/>
    <property type="molecule type" value="Genomic_DNA"/>
</dbReference>
<dbReference type="AlphaFoldDB" id="A0A371I5C4"/>
<evidence type="ECO:0000313" key="3">
    <source>
        <dbReference type="Proteomes" id="UP000257109"/>
    </source>
</evidence>